<accession>A0AAN8S2X6</accession>
<dbReference type="InterPro" id="IPR001452">
    <property type="entry name" value="SH3_domain"/>
</dbReference>
<dbReference type="GO" id="GO:0048812">
    <property type="term" value="P:neuron projection morphogenesis"/>
    <property type="evidence" value="ECO:0007669"/>
    <property type="project" value="TreeGrafter"/>
</dbReference>
<dbReference type="Pfam" id="PF00241">
    <property type="entry name" value="Cofilin_ADF"/>
    <property type="match status" value="1"/>
</dbReference>
<evidence type="ECO:0000256" key="2">
    <source>
        <dbReference type="ARBA" id="ARBA00011039"/>
    </source>
</evidence>
<feature type="coiled-coil region" evidence="9">
    <location>
        <begin position="178"/>
        <end position="270"/>
    </location>
</feature>
<keyword evidence="7" id="KW-0206">Cytoskeleton</keyword>
<reference evidence="13 14" key="1">
    <citation type="submission" date="2023-10" db="EMBL/GenBank/DDBJ databases">
        <title>Genomes of two closely related lineages of the louse Polyplax serrata with different host specificities.</title>
        <authorList>
            <person name="Martinu J."/>
            <person name="Tarabai H."/>
            <person name="Stefka J."/>
            <person name="Hypsa V."/>
        </authorList>
    </citation>
    <scope>NUCLEOTIDE SEQUENCE [LARGE SCALE GENOMIC DNA]</scope>
    <source>
        <strain evidence="13">HR10_N</strain>
    </source>
</reference>
<dbReference type="GO" id="GO:0030864">
    <property type="term" value="C:cortical actin cytoskeleton"/>
    <property type="evidence" value="ECO:0007669"/>
    <property type="project" value="TreeGrafter"/>
</dbReference>
<dbReference type="SUPFAM" id="SSF50044">
    <property type="entry name" value="SH3-domain"/>
    <property type="match status" value="1"/>
</dbReference>
<feature type="region of interest" description="Disordered" evidence="10">
    <location>
        <begin position="303"/>
        <end position="334"/>
    </location>
</feature>
<dbReference type="SUPFAM" id="SSF55753">
    <property type="entry name" value="Actin depolymerizing proteins"/>
    <property type="match status" value="1"/>
</dbReference>
<dbReference type="GO" id="GO:0045211">
    <property type="term" value="C:postsynaptic membrane"/>
    <property type="evidence" value="ECO:0007669"/>
    <property type="project" value="TreeGrafter"/>
</dbReference>
<dbReference type="PANTHER" id="PTHR10829:SF25">
    <property type="entry name" value="DREBRIN-LIKE PROTEIN"/>
    <property type="match status" value="1"/>
</dbReference>
<protein>
    <recommendedName>
        <fullName evidence="15">Drebrin-like protein</fullName>
    </recommendedName>
</protein>
<evidence type="ECO:0000256" key="1">
    <source>
        <dbReference type="ARBA" id="ARBA00004245"/>
    </source>
</evidence>
<dbReference type="CDD" id="cd11960">
    <property type="entry name" value="SH3_Abp1_eu"/>
    <property type="match status" value="1"/>
</dbReference>
<dbReference type="Gene3D" id="3.40.20.10">
    <property type="entry name" value="Severin"/>
    <property type="match status" value="1"/>
</dbReference>
<dbReference type="InterPro" id="IPR002108">
    <property type="entry name" value="ADF-H"/>
</dbReference>
<dbReference type="GO" id="GO:0014069">
    <property type="term" value="C:postsynaptic density"/>
    <property type="evidence" value="ECO:0007669"/>
    <property type="project" value="TreeGrafter"/>
</dbReference>
<dbReference type="PRINTS" id="PR00452">
    <property type="entry name" value="SH3DOMAIN"/>
</dbReference>
<dbReference type="GO" id="GO:0030425">
    <property type="term" value="C:dendrite"/>
    <property type="evidence" value="ECO:0007669"/>
    <property type="project" value="TreeGrafter"/>
</dbReference>
<feature type="compositionally biased region" description="Polar residues" evidence="10">
    <location>
        <begin position="303"/>
        <end position="333"/>
    </location>
</feature>
<dbReference type="PROSITE" id="PS51263">
    <property type="entry name" value="ADF_H"/>
    <property type="match status" value="1"/>
</dbReference>
<dbReference type="FunFam" id="2.30.30.40:FF:000046">
    <property type="entry name" value="Drebrin-like protein isoform B"/>
    <property type="match status" value="1"/>
</dbReference>
<dbReference type="SMART" id="SM00326">
    <property type="entry name" value="SH3"/>
    <property type="match status" value="1"/>
</dbReference>
<dbReference type="CDD" id="cd11281">
    <property type="entry name" value="ADF_drebrin_like"/>
    <property type="match status" value="1"/>
</dbReference>
<evidence type="ECO:0000313" key="13">
    <source>
        <dbReference type="EMBL" id="KAK6618652.1"/>
    </source>
</evidence>
<dbReference type="GO" id="GO:0005884">
    <property type="term" value="C:actin filament"/>
    <property type="evidence" value="ECO:0007669"/>
    <property type="project" value="TreeGrafter"/>
</dbReference>
<dbReference type="Gene3D" id="2.30.30.40">
    <property type="entry name" value="SH3 Domains"/>
    <property type="match status" value="1"/>
</dbReference>
<evidence type="ECO:0000259" key="11">
    <source>
        <dbReference type="PROSITE" id="PS50002"/>
    </source>
</evidence>
<comment type="subcellular location">
    <subcellularLocation>
        <location evidence="1">Cytoplasm</location>
        <location evidence="1">Cytoskeleton</location>
    </subcellularLocation>
</comment>
<dbReference type="InterPro" id="IPR035717">
    <property type="entry name" value="Drebrin-like_SH3"/>
</dbReference>
<dbReference type="SMART" id="SM00102">
    <property type="entry name" value="ADF"/>
    <property type="match status" value="1"/>
</dbReference>
<dbReference type="InterPro" id="IPR029006">
    <property type="entry name" value="ADF-H/Gelsolin-like_dom_sf"/>
</dbReference>
<keyword evidence="3 8" id="KW-0728">SH3 domain</keyword>
<proteinExistence type="inferred from homology"/>
<dbReference type="GO" id="GO:0030427">
    <property type="term" value="C:site of polarized growth"/>
    <property type="evidence" value="ECO:0007669"/>
    <property type="project" value="TreeGrafter"/>
</dbReference>
<evidence type="ECO:0000256" key="9">
    <source>
        <dbReference type="SAM" id="Coils"/>
    </source>
</evidence>
<dbReference type="GO" id="GO:0030833">
    <property type="term" value="P:regulation of actin filament polymerization"/>
    <property type="evidence" value="ECO:0007669"/>
    <property type="project" value="TreeGrafter"/>
</dbReference>
<dbReference type="PANTHER" id="PTHR10829">
    <property type="entry name" value="CORTACTIN AND DREBRIN"/>
    <property type="match status" value="1"/>
</dbReference>
<dbReference type="Pfam" id="PF14604">
    <property type="entry name" value="SH3_9"/>
    <property type="match status" value="1"/>
</dbReference>
<evidence type="ECO:0000313" key="14">
    <source>
        <dbReference type="Proteomes" id="UP001372834"/>
    </source>
</evidence>
<evidence type="ECO:0000256" key="4">
    <source>
        <dbReference type="ARBA" id="ARBA00022490"/>
    </source>
</evidence>
<dbReference type="EMBL" id="JAWJWE010000041">
    <property type="protein sequence ID" value="KAK6618652.1"/>
    <property type="molecule type" value="Genomic_DNA"/>
</dbReference>
<dbReference type="FunFam" id="3.40.20.10:FF:000011">
    <property type="entry name" value="Drebrin-like protein B"/>
    <property type="match status" value="1"/>
</dbReference>
<comment type="caution">
    <text evidence="13">The sequence shown here is derived from an EMBL/GenBank/DDBJ whole genome shotgun (WGS) entry which is preliminary data.</text>
</comment>
<keyword evidence="5 9" id="KW-0175">Coiled coil</keyword>
<evidence type="ECO:0000256" key="7">
    <source>
        <dbReference type="ARBA" id="ARBA00023212"/>
    </source>
</evidence>
<dbReference type="GO" id="GO:0045773">
    <property type="term" value="P:positive regulation of axon extension"/>
    <property type="evidence" value="ECO:0007669"/>
    <property type="project" value="TreeGrafter"/>
</dbReference>
<dbReference type="AlphaFoldDB" id="A0AAN8S2X6"/>
<dbReference type="GO" id="GO:0098974">
    <property type="term" value="P:postsynaptic actin cytoskeleton organization"/>
    <property type="evidence" value="ECO:0007669"/>
    <property type="project" value="TreeGrafter"/>
</dbReference>
<dbReference type="GO" id="GO:0030027">
    <property type="term" value="C:lamellipodium"/>
    <property type="evidence" value="ECO:0007669"/>
    <property type="project" value="TreeGrafter"/>
</dbReference>
<gene>
    <name evidence="13" type="ORF">RUM43_013043</name>
</gene>
<evidence type="ECO:0000256" key="10">
    <source>
        <dbReference type="SAM" id="MobiDB-lite"/>
    </source>
</evidence>
<evidence type="ECO:0008006" key="15">
    <source>
        <dbReference type="Google" id="ProtNLM"/>
    </source>
</evidence>
<feature type="domain" description="ADF-H" evidence="12">
    <location>
        <begin position="2"/>
        <end position="133"/>
    </location>
</feature>
<dbReference type="GO" id="GO:0051015">
    <property type="term" value="F:actin filament binding"/>
    <property type="evidence" value="ECO:0007669"/>
    <property type="project" value="TreeGrafter"/>
</dbReference>
<dbReference type="InterPro" id="IPR036028">
    <property type="entry name" value="SH3-like_dom_sf"/>
</dbReference>
<dbReference type="PROSITE" id="PS50002">
    <property type="entry name" value="SH3"/>
    <property type="match status" value="1"/>
</dbReference>
<keyword evidence="6" id="KW-0009">Actin-binding</keyword>
<evidence type="ECO:0000256" key="8">
    <source>
        <dbReference type="PROSITE-ProRule" id="PRU00192"/>
    </source>
</evidence>
<evidence type="ECO:0000256" key="3">
    <source>
        <dbReference type="ARBA" id="ARBA00022443"/>
    </source>
</evidence>
<comment type="similarity">
    <text evidence="2">Belongs to the ABP1 family.</text>
</comment>
<sequence length="490" mass="55851">MAVNLTKNRTELKAAWNDVLDDKTATDWALFGYEGLSNDLKVVSKGSDGIEEMIQDLNSGQIMYAFLKIMDPKTSLPKNVLINWQGEGAPNVRKGTCANHIRDVSNFFKGAHVTINARTEEEVDPQLIIDKVSKSTGSAYNFKERIEHDSETGPVGTSYKRVIPKQEINSMERDKFWEKEEQEEKQRQQEERLRKEEERRKLEDERLRIEQEEAANREEKAKQRNLSINQIREAERINEVQESLNRQKLLEDSEREEKERRERAEILRRQRSQEAQQLIAKRTIDARAIFEQNTCAIQMNSRRASYQANGTPNKQDNLNASPDISPNDNQPMISSMRKCSLPILSGSTNKSTSESNAVPVSVNSMANGSQESNTVKNNGNPETVVEEQEWEDDVKQEIPAADVLVKEVTKVTEPEESQNKLEANSRYLNGEYGLTAVALYDYQADDDTEISFDPGDIITHIDQIDEGWWQGVGPHGVFGLFPANYVELLK</sequence>
<feature type="domain" description="SH3" evidence="11">
    <location>
        <begin position="431"/>
        <end position="490"/>
    </location>
</feature>
<keyword evidence="4" id="KW-0963">Cytoplasm</keyword>
<evidence type="ECO:0000256" key="5">
    <source>
        <dbReference type="ARBA" id="ARBA00023054"/>
    </source>
</evidence>
<name>A0AAN8S2X6_POLSC</name>
<organism evidence="13 14">
    <name type="scientific">Polyplax serrata</name>
    <name type="common">Common mouse louse</name>
    <dbReference type="NCBI Taxonomy" id="468196"/>
    <lineage>
        <taxon>Eukaryota</taxon>
        <taxon>Metazoa</taxon>
        <taxon>Ecdysozoa</taxon>
        <taxon>Arthropoda</taxon>
        <taxon>Hexapoda</taxon>
        <taxon>Insecta</taxon>
        <taxon>Pterygota</taxon>
        <taxon>Neoptera</taxon>
        <taxon>Paraneoptera</taxon>
        <taxon>Psocodea</taxon>
        <taxon>Troctomorpha</taxon>
        <taxon>Phthiraptera</taxon>
        <taxon>Anoplura</taxon>
        <taxon>Polyplacidae</taxon>
        <taxon>Polyplax</taxon>
    </lineage>
</organism>
<evidence type="ECO:0000256" key="6">
    <source>
        <dbReference type="ARBA" id="ARBA00023203"/>
    </source>
</evidence>
<evidence type="ECO:0000259" key="12">
    <source>
        <dbReference type="PROSITE" id="PS51263"/>
    </source>
</evidence>
<dbReference type="Proteomes" id="UP001372834">
    <property type="component" value="Unassembled WGS sequence"/>
</dbReference>